<sequence length="152" mass="16666">MSSFNTAIHVGFWTNYSKGVILGSTLTLNNRNAGILIAAIAIFIQLIGGQSWGIVRFIAHQLCTTTQSRDGLHHQQQAILRNNNSDISTIWMFARIGYAWHSRCPKSFQKSISLILIGTFHLLVFDAASILASHITTTDSEVLVASSPYCGS</sequence>
<dbReference type="KEGG" id="psco:LY89DRAFT_495585"/>
<evidence type="ECO:0000313" key="2">
    <source>
        <dbReference type="EMBL" id="KUJ19582.1"/>
    </source>
</evidence>
<dbReference type="EMBL" id="KQ947411">
    <property type="protein sequence ID" value="KUJ19582.1"/>
    <property type="molecule type" value="Genomic_DNA"/>
</dbReference>
<dbReference type="OrthoDB" id="3557131at2759"/>
<feature type="transmembrane region" description="Helical" evidence="1">
    <location>
        <begin position="35"/>
        <end position="59"/>
    </location>
</feature>
<name>A0A194XII8_MOLSC</name>
<reference evidence="2 3" key="1">
    <citation type="submission" date="2015-10" db="EMBL/GenBank/DDBJ databases">
        <title>Full genome of DAOMC 229536 Phialocephala scopiformis, a fungal endophyte of spruce producing the potent anti-insectan compound rugulosin.</title>
        <authorList>
            <consortium name="DOE Joint Genome Institute"/>
            <person name="Walker A.K."/>
            <person name="Frasz S.L."/>
            <person name="Seifert K.A."/>
            <person name="Miller J.D."/>
            <person name="Mondo S.J."/>
            <person name="Labutti K."/>
            <person name="Lipzen A."/>
            <person name="Dockter R."/>
            <person name="Kennedy M."/>
            <person name="Grigoriev I.V."/>
            <person name="Spatafora J.W."/>
        </authorList>
    </citation>
    <scope>NUCLEOTIDE SEQUENCE [LARGE SCALE GENOMIC DNA]</scope>
    <source>
        <strain evidence="2 3">CBS 120377</strain>
    </source>
</reference>
<dbReference type="RefSeq" id="XP_018073937.1">
    <property type="nucleotide sequence ID" value="XM_018207924.1"/>
</dbReference>
<dbReference type="AlphaFoldDB" id="A0A194XII8"/>
<evidence type="ECO:0000256" key="1">
    <source>
        <dbReference type="SAM" id="Phobius"/>
    </source>
</evidence>
<evidence type="ECO:0000313" key="3">
    <source>
        <dbReference type="Proteomes" id="UP000070700"/>
    </source>
</evidence>
<keyword evidence="1" id="KW-1133">Transmembrane helix</keyword>
<keyword evidence="3" id="KW-1185">Reference proteome</keyword>
<proteinExistence type="predicted"/>
<feature type="transmembrane region" description="Helical" evidence="1">
    <location>
        <begin position="112"/>
        <end position="135"/>
    </location>
</feature>
<keyword evidence="1" id="KW-0812">Transmembrane</keyword>
<keyword evidence="1" id="KW-0472">Membrane</keyword>
<dbReference type="Proteomes" id="UP000070700">
    <property type="component" value="Unassembled WGS sequence"/>
</dbReference>
<dbReference type="InParanoid" id="A0A194XII8"/>
<gene>
    <name evidence="2" type="ORF">LY89DRAFT_495585</name>
</gene>
<dbReference type="GeneID" id="28817650"/>
<organism evidence="2 3">
    <name type="scientific">Mollisia scopiformis</name>
    <name type="common">Conifer needle endophyte fungus</name>
    <name type="synonym">Phialocephala scopiformis</name>
    <dbReference type="NCBI Taxonomy" id="149040"/>
    <lineage>
        <taxon>Eukaryota</taxon>
        <taxon>Fungi</taxon>
        <taxon>Dikarya</taxon>
        <taxon>Ascomycota</taxon>
        <taxon>Pezizomycotina</taxon>
        <taxon>Leotiomycetes</taxon>
        <taxon>Helotiales</taxon>
        <taxon>Mollisiaceae</taxon>
        <taxon>Mollisia</taxon>
    </lineage>
</organism>
<accession>A0A194XII8</accession>
<dbReference type="STRING" id="149040.A0A194XII8"/>
<protein>
    <submittedName>
        <fullName evidence="2">Uncharacterized protein</fullName>
    </submittedName>
</protein>